<evidence type="ECO:0000256" key="1">
    <source>
        <dbReference type="ARBA" id="ARBA00004123"/>
    </source>
</evidence>
<dbReference type="EMBL" id="CAJNOQ010000192">
    <property type="protein sequence ID" value="CAF0770235.1"/>
    <property type="molecule type" value="Genomic_DNA"/>
</dbReference>
<dbReference type="Proteomes" id="UP000682733">
    <property type="component" value="Unassembled WGS sequence"/>
</dbReference>
<dbReference type="PANTHER" id="PTHR12914:SF2">
    <property type="entry name" value="DNA REPLICATION COMPLEX GINS PROTEIN PSF1"/>
    <property type="match status" value="1"/>
</dbReference>
<feature type="domain" description="GINS subunit" evidence="8">
    <location>
        <begin position="44"/>
        <end position="128"/>
    </location>
</feature>
<reference evidence="10" key="1">
    <citation type="submission" date="2021-02" db="EMBL/GenBank/DDBJ databases">
        <authorList>
            <person name="Nowell W R."/>
        </authorList>
    </citation>
    <scope>NUCLEOTIDE SEQUENCE</scope>
</reference>
<dbReference type="CDD" id="cd21696">
    <property type="entry name" value="GINS_B_Psf1"/>
    <property type="match status" value="1"/>
</dbReference>
<dbReference type="GO" id="GO:0016887">
    <property type="term" value="F:ATP hydrolysis activity"/>
    <property type="evidence" value="ECO:0007669"/>
    <property type="project" value="InterPro"/>
</dbReference>
<evidence type="ECO:0000256" key="3">
    <source>
        <dbReference type="ARBA" id="ARBA00022705"/>
    </source>
</evidence>
<evidence type="ECO:0000256" key="6">
    <source>
        <dbReference type="SAM" id="MobiDB-lite"/>
    </source>
</evidence>
<dbReference type="InterPro" id="IPR036224">
    <property type="entry name" value="GINS_bundle-like_dom_sf"/>
</dbReference>
<accession>A0A813QPQ8</accession>
<keyword evidence="3 5" id="KW-0235">DNA replication</keyword>
<evidence type="ECO:0000256" key="4">
    <source>
        <dbReference type="ARBA" id="ARBA00023242"/>
    </source>
</evidence>
<dbReference type="Pfam" id="PF05916">
    <property type="entry name" value="Sld5"/>
    <property type="match status" value="1"/>
</dbReference>
<dbReference type="AlphaFoldDB" id="A0A813QPQ8"/>
<dbReference type="OrthoDB" id="2110130at2759"/>
<keyword evidence="14" id="KW-1185">Reference proteome</keyword>
<feature type="compositionally biased region" description="Basic residues" evidence="6">
    <location>
        <begin position="202"/>
        <end position="219"/>
    </location>
</feature>
<dbReference type="CDD" id="cd11710">
    <property type="entry name" value="GINS_A_psf1"/>
    <property type="match status" value="1"/>
</dbReference>
<evidence type="ECO:0000256" key="2">
    <source>
        <dbReference type="ARBA" id="ARBA00006677"/>
    </source>
</evidence>
<evidence type="ECO:0000313" key="11">
    <source>
        <dbReference type="EMBL" id="CAF0985343.1"/>
    </source>
</evidence>
<dbReference type="Pfam" id="PF00005">
    <property type="entry name" value="ABC_tran"/>
    <property type="match status" value="1"/>
</dbReference>
<comment type="caution">
    <text evidence="10">The sequence shown here is derived from an EMBL/GenBank/DDBJ whole genome shotgun (WGS) entry which is preliminary data.</text>
</comment>
<evidence type="ECO:0000313" key="12">
    <source>
        <dbReference type="EMBL" id="CAF3552283.1"/>
    </source>
</evidence>
<dbReference type="EMBL" id="CAJOBC010000192">
    <property type="protein sequence ID" value="CAF3552283.1"/>
    <property type="molecule type" value="Genomic_DNA"/>
</dbReference>
<dbReference type="InterPro" id="IPR021151">
    <property type="entry name" value="GINS_A"/>
</dbReference>
<dbReference type="InterPro" id="IPR005339">
    <property type="entry name" value="GINS_Psf1"/>
</dbReference>
<comment type="function">
    <text evidence="5">Required for correct functioning of the GINS complex, a complex that plays an essential role in the initiation of DNA replication, and progression of DNA replication forks. GINS complex seems to bind preferentially to single-stranded DNA.</text>
</comment>
<dbReference type="Proteomes" id="UP000663829">
    <property type="component" value="Unassembled WGS sequence"/>
</dbReference>
<dbReference type="Gene3D" id="1.20.58.1030">
    <property type="match status" value="1"/>
</dbReference>
<protein>
    <recommendedName>
        <fullName evidence="5">DNA replication complex GINS protein PSF1</fullName>
    </recommendedName>
</protein>
<evidence type="ECO:0000259" key="8">
    <source>
        <dbReference type="Pfam" id="PF05916"/>
    </source>
</evidence>
<name>A0A813QPQ8_9BILA</name>
<feature type="compositionally biased region" description="Acidic residues" evidence="6">
    <location>
        <begin position="230"/>
        <end position="250"/>
    </location>
</feature>
<organism evidence="10 14">
    <name type="scientific">Didymodactylos carnosus</name>
    <dbReference type="NCBI Taxonomy" id="1234261"/>
    <lineage>
        <taxon>Eukaryota</taxon>
        <taxon>Metazoa</taxon>
        <taxon>Spiralia</taxon>
        <taxon>Gnathifera</taxon>
        <taxon>Rotifera</taxon>
        <taxon>Eurotatoria</taxon>
        <taxon>Bdelloidea</taxon>
        <taxon>Philodinida</taxon>
        <taxon>Philodinidae</taxon>
        <taxon>Didymodactylos</taxon>
    </lineage>
</organism>
<dbReference type="GO" id="GO:1902983">
    <property type="term" value="P:DNA strand elongation involved in mitotic DNA replication"/>
    <property type="evidence" value="ECO:0007669"/>
    <property type="project" value="TreeGrafter"/>
</dbReference>
<evidence type="ECO:0000259" key="9">
    <source>
        <dbReference type="Pfam" id="PF24997"/>
    </source>
</evidence>
<dbReference type="EMBL" id="CAJOBA010005831">
    <property type="protein sequence ID" value="CAF3755673.1"/>
    <property type="molecule type" value="Genomic_DNA"/>
</dbReference>
<dbReference type="GO" id="GO:0005524">
    <property type="term" value="F:ATP binding"/>
    <property type="evidence" value="ECO:0007669"/>
    <property type="project" value="InterPro"/>
</dbReference>
<dbReference type="EMBL" id="CAJNOK010005825">
    <property type="protein sequence ID" value="CAF0985343.1"/>
    <property type="molecule type" value="Genomic_DNA"/>
</dbReference>
<comment type="similarity">
    <text evidence="2 5">Belongs to the GINS1/PSF1 family.</text>
</comment>
<dbReference type="Proteomes" id="UP000677228">
    <property type="component" value="Unassembled WGS sequence"/>
</dbReference>
<dbReference type="PANTHER" id="PTHR12914">
    <property type="entry name" value="PARTNER OF SLD5"/>
    <property type="match status" value="1"/>
</dbReference>
<dbReference type="InterPro" id="IPR003439">
    <property type="entry name" value="ABC_transporter-like_ATP-bd"/>
</dbReference>
<dbReference type="Pfam" id="PF24997">
    <property type="entry name" value="PSF1_C"/>
    <property type="match status" value="1"/>
</dbReference>
<dbReference type="SUPFAM" id="SSF158573">
    <property type="entry name" value="GINS helical bundle-like"/>
    <property type="match status" value="1"/>
</dbReference>
<dbReference type="GO" id="GO:0000811">
    <property type="term" value="C:GINS complex"/>
    <property type="evidence" value="ECO:0007669"/>
    <property type="project" value="UniProtKB-UniRule"/>
</dbReference>
<dbReference type="InterPro" id="IPR056783">
    <property type="entry name" value="PSF1_C"/>
</dbReference>
<evidence type="ECO:0000256" key="5">
    <source>
        <dbReference type="RuleBase" id="RU368085"/>
    </source>
</evidence>
<gene>
    <name evidence="10" type="ORF">GPM918_LOCUS1884</name>
    <name evidence="11" type="ORF">OVA965_LOCUS13799</name>
    <name evidence="12" type="ORF">SRO942_LOCUS1884</name>
    <name evidence="13" type="ORF">TMI583_LOCUS13801</name>
</gene>
<comment type="subunit">
    <text evidence="5">Component of the GINS complex.</text>
</comment>
<dbReference type="Proteomes" id="UP000681722">
    <property type="component" value="Unassembled WGS sequence"/>
</dbReference>
<dbReference type="Gene3D" id="3.40.50.300">
    <property type="entry name" value="P-loop containing nucleotide triphosphate hydrolases"/>
    <property type="match status" value="1"/>
</dbReference>
<evidence type="ECO:0000313" key="14">
    <source>
        <dbReference type="Proteomes" id="UP000663829"/>
    </source>
</evidence>
<feature type="domain" description="DNA replication complex GINS protein PSF1 C-terminal" evidence="9">
    <location>
        <begin position="144"/>
        <end position="195"/>
    </location>
</feature>
<evidence type="ECO:0000313" key="13">
    <source>
        <dbReference type="EMBL" id="CAF3755673.1"/>
    </source>
</evidence>
<sequence>MLASKAHELIKELDRSQDASIPPHNMETIRFCQLESNELYRQNHEDVQSVINQSDQTLLPTIALRHAAIQRIKRCLLTYSYQRLNKIKRLRWTTGSILTESIKNNLSLNELDFFSNYNQTLSSYMRSIGNNHSLDLLSYTQPPKKLHVHVKCLIDYGPYEALDGTTFNLTLNSEHFVMTSDAEHLIQKKIVEHICQMPSDSKKKREAQKKAVGKQRYQQKKSTTASLTTNDDENNDERENDDEEVNDEEPTTTTTTTTTKTTTVKESTNGLSNGSTNDAAMAEDANVKSLIQNMDVLTMVEKMNTDARSCTGVLGSHPHGRDVHIHQFSLSFWGQEILADTEFEMNCGRRYGLVGLNGSGKSTMLACLGNREVPIPEHVDIFYLSREMAPLNKSALQCVMEVDKERIRLETEAERLAAHNDDENFQE</sequence>
<comment type="subcellular location">
    <subcellularLocation>
        <location evidence="1 5">Nucleus</location>
    </subcellularLocation>
</comment>
<evidence type="ECO:0000259" key="7">
    <source>
        <dbReference type="Pfam" id="PF00005"/>
    </source>
</evidence>
<feature type="domain" description="ABC transporter" evidence="7">
    <location>
        <begin position="339"/>
        <end position="381"/>
    </location>
</feature>
<feature type="region of interest" description="Disordered" evidence="6">
    <location>
        <begin position="197"/>
        <end position="279"/>
    </location>
</feature>
<evidence type="ECO:0000313" key="10">
    <source>
        <dbReference type="EMBL" id="CAF0770235.1"/>
    </source>
</evidence>
<dbReference type="SUPFAM" id="SSF52540">
    <property type="entry name" value="P-loop containing nucleoside triphosphate hydrolases"/>
    <property type="match status" value="1"/>
</dbReference>
<feature type="compositionally biased region" description="Low complexity" evidence="6">
    <location>
        <begin position="251"/>
        <end position="269"/>
    </location>
</feature>
<proteinExistence type="inferred from homology"/>
<dbReference type="InterPro" id="IPR027417">
    <property type="entry name" value="P-loop_NTPase"/>
</dbReference>
<keyword evidence="4 5" id="KW-0539">Nucleus</keyword>